<comment type="similarity">
    <text evidence="2">Belongs to the TonB family.</text>
</comment>
<dbReference type="NCBIfam" id="TIGR01352">
    <property type="entry name" value="tonB_Cterm"/>
    <property type="match status" value="1"/>
</dbReference>
<comment type="subcellular location">
    <subcellularLocation>
        <location evidence="1">Cell inner membrane</location>
        <topology evidence="1">Single-pass membrane protein</topology>
        <orientation evidence="1">Periplasmic side</orientation>
    </subcellularLocation>
</comment>
<evidence type="ECO:0000256" key="4">
    <source>
        <dbReference type="ARBA" id="ARBA00022475"/>
    </source>
</evidence>
<dbReference type="Pfam" id="PF07661">
    <property type="entry name" value="MORN_2"/>
    <property type="match status" value="1"/>
</dbReference>
<evidence type="ECO:0000259" key="11">
    <source>
        <dbReference type="Pfam" id="PF03544"/>
    </source>
</evidence>
<dbReference type="Pfam" id="PF03544">
    <property type="entry name" value="TonB_C"/>
    <property type="match status" value="1"/>
</dbReference>
<keyword evidence="4" id="KW-1003">Cell membrane</keyword>
<dbReference type="PANTHER" id="PTHR33446">
    <property type="entry name" value="PROTEIN TONB-RELATED"/>
    <property type="match status" value="1"/>
</dbReference>
<sequence length="285" mass="31930">MKAYFLSFGLLVGLPLAGRAQAVPQVLPQPPATFYTLDFEPTTQADTAAYCAETTFRDSLAAVTRVFYPSGALRQYIPYANAYRQTVHGTLTTWYEDGRMRTKEDFYNGVRDGDLLTYYPDGTLKRRDHYEKGRCGIGNCYGPNGASVPYFIYEQLPLYPGGEAQLTKELAKGVRLNARELDAMRRESVHIYRMARAGLHREVDVELLVGEDGRIANAKVVKSGASFLNEAALRAVAKLKRQFVPARRDGQTVPSRYTVPVYYTMELPGRQAGGPYYPRTPGRGW</sequence>
<dbReference type="SUPFAM" id="SSF74653">
    <property type="entry name" value="TolA/TonB C-terminal domain"/>
    <property type="match status" value="1"/>
</dbReference>
<evidence type="ECO:0000256" key="5">
    <source>
        <dbReference type="ARBA" id="ARBA00022519"/>
    </source>
</evidence>
<dbReference type="Proteomes" id="UP001167796">
    <property type="component" value="Unassembled WGS sequence"/>
</dbReference>
<name>A0ABT9AHI5_9BACT</name>
<keyword evidence="10" id="KW-0732">Signal</keyword>
<evidence type="ECO:0000313" key="12">
    <source>
        <dbReference type="EMBL" id="MDO7849294.1"/>
    </source>
</evidence>
<organism evidence="12 13">
    <name type="scientific">Hymenobacter mellowenesis</name>
    <dbReference type="NCBI Taxonomy" id="3063995"/>
    <lineage>
        <taxon>Bacteria</taxon>
        <taxon>Pseudomonadati</taxon>
        <taxon>Bacteroidota</taxon>
        <taxon>Cytophagia</taxon>
        <taxon>Cytophagales</taxon>
        <taxon>Hymenobacteraceae</taxon>
        <taxon>Hymenobacter</taxon>
    </lineage>
</organism>
<dbReference type="InterPro" id="IPR011652">
    <property type="entry name" value="MORN_2"/>
</dbReference>
<proteinExistence type="inferred from homology"/>
<evidence type="ECO:0000256" key="7">
    <source>
        <dbReference type="ARBA" id="ARBA00022927"/>
    </source>
</evidence>
<dbReference type="SUPFAM" id="SSF82185">
    <property type="entry name" value="Histone H3 K4-specific methyltransferase SET7/9 N-terminal domain"/>
    <property type="match status" value="1"/>
</dbReference>
<evidence type="ECO:0000256" key="2">
    <source>
        <dbReference type="ARBA" id="ARBA00006555"/>
    </source>
</evidence>
<evidence type="ECO:0000256" key="10">
    <source>
        <dbReference type="SAM" id="SignalP"/>
    </source>
</evidence>
<evidence type="ECO:0000256" key="9">
    <source>
        <dbReference type="ARBA" id="ARBA00023136"/>
    </source>
</evidence>
<dbReference type="InterPro" id="IPR006260">
    <property type="entry name" value="TonB/TolA_C"/>
</dbReference>
<keyword evidence="5" id="KW-0997">Cell inner membrane</keyword>
<dbReference type="EMBL" id="JAUQSX010000015">
    <property type="protein sequence ID" value="MDO7849294.1"/>
    <property type="molecule type" value="Genomic_DNA"/>
</dbReference>
<protein>
    <submittedName>
        <fullName evidence="12">TonB family protein</fullName>
    </submittedName>
</protein>
<keyword evidence="6" id="KW-0812">Transmembrane</keyword>
<gene>
    <name evidence="12" type="ORF">Q5H92_23220</name>
</gene>
<feature type="chain" id="PRO_5046903222" evidence="10">
    <location>
        <begin position="23"/>
        <end position="285"/>
    </location>
</feature>
<accession>A0ABT9AHI5</accession>
<evidence type="ECO:0000256" key="6">
    <source>
        <dbReference type="ARBA" id="ARBA00022692"/>
    </source>
</evidence>
<keyword evidence="3" id="KW-0813">Transport</keyword>
<dbReference type="InterPro" id="IPR051045">
    <property type="entry name" value="TonB-dependent_transducer"/>
</dbReference>
<feature type="domain" description="TonB C-terminal" evidence="11">
    <location>
        <begin position="195"/>
        <end position="264"/>
    </location>
</feature>
<reference evidence="12" key="1">
    <citation type="submission" date="2023-07" db="EMBL/GenBank/DDBJ databases">
        <authorList>
            <person name="Kim M.K."/>
        </authorList>
    </citation>
    <scope>NUCLEOTIDE SEQUENCE</scope>
    <source>
        <strain evidence="12">M29</strain>
    </source>
</reference>
<evidence type="ECO:0000256" key="3">
    <source>
        <dbReference type="ARBA" id="ARBA00022448"/>
    </source>
</evidence>
<feature type="signal peptide" evidence="10">
    <location>
        <begin position="1"/>
        <end position="22"/>
    </location>
</feature>
<comment type="caution">
    <text evidence="12">The sequence shown here is derived from an EMBL/GenBank/DDBJ whole genome shotgun (WGS) entry which is preliminary data.</text>
</comment>
<evidence type="ECO:0000256" key="8">
    <source>
        <dbReference type="ARBA" id="ARBA00022989"/>
    </source>
</evidence>
<keyword evidence="9" id="KW-0472">Membrane</keyword>
<dbReference type="Gene3D" id="3.30.1150.10">
    <property type="match status" value="1"/>
</dbReference>
<keyword evidence="7" id="KW-0653">Protein transport</keyword>
<dbReference type="PANTHER" id="PTHR33446:SF2">
    <property type="entry name" value="PROTEIN TONB"/>
    <property type="match status" value="1"/>
</dbReference>
<dbReference type="RefSeq" id="WP_305013962.1">
    <property type="nucleotide sequence ID" value="NZ_JAUQSX010000015.1"/>
</dbReference>
<keyword evidence="13" id="KW-1185">Reference proteome</keyword>
<dbReference type="Gene3D" id="2.20.110.10">
    <property type="entry name" value="Histone H3 K4-specific methyltransferase SET7/9 N-terminal domain"/>
    <property type="match status" value="1"/>
</dbReference>
<evidence type="ECO:0000313" key="13">
    <source>
        <dbReference type="Proteomes" id="UP001167796"/>
    </source>
</evidence>
<keyword evidence="8" id="KW-1133">Transmembrane helix</keyword>
<dbReference type="InterPro" id="IPR037682">
    <property type="entry name" value="TonB_C"/>
</dbReference>
<evidence type="ECO:0000256" key="1">
    <source>
        <dbReference type="ARBA" id="ARBA00004383"/>
    </source>
</evidence>